<evidence type="ECO:0000313" key="3">
    <source>
        <dbReference type="Proteomes" id="UP000807716"/>
    </source>
</evidence>
<keyword evidence="3" id="KW-1185">Reference proteome</keyword>
<protein>
    <submittedName>
        <fullName evidence="2">Uncharacterized protein</fullName>
    </submittedName>
</protein>
<organism evidence="2 3">
    <name type="scientific">Actinomortierella ambigua</name>
    <dbReference type="NCBI Taxonomy" id="1343610"/>
    <lineage>
        <taxon>Eukaryota</taxon>
        <taxon>Fungi</taxon>
        <taxon>Fungi incertae sedis</taxon>
        <taxon>Mucoromycota</taxon>
        <taxon>Mortierellomycotina</taxon>
        <taxon>Mortierellomycetes</taxon>
        <taxon>Mortierellales</taxon>
        <taxon>Mortierellaceae</taxon>
        <taxon>Actinomortierella</taxon>
    </lineage>
</organism>
<name>A0A9P6PNH5_9FUNG</name>
<dbReference type="EMBL" id="JAAAJB010001081">
    <property type="protein sequence ID" value="KAG0249107.1"/>
    <property type="molecule type" value="Genomic_DNA"/>
</dbReference>
<comment type="caution">
    <text evidence="2">The sequence shown here is derived from an EMBL/GenBank/DDBJ whole genome shotgun (WGS) entry which is preliminary data.</text>
</comment>
<sequence length="70" mass="7223">MGTLSRALSKPGTISSRGQGSPKGPLCSVPGPLPPAAARRQGLVGVRGSGRGARYGPVWQVRELAVETRE</sequence>
<reference evidence="2" key="1">
    <citation type="journal article" date="2020" name="Fungal Divers.">
        <title>Resolving the Mortierellaceae phylogeny through synthesis of multi-gene phylogenetics and phylogenomics.</title>
        <authorList>
            <person name="Vandepol N."/>
            <person name="Liber J."/>
            <person name="Desiro A."/>
            <person name="Na H."/>
            <person name="Kennedy M."/>
            <person name="Barry K."/>
            <person name="Grigoriev I.V."/>
            <person name="Miller A.N."/>
            <person name="O'Donnell K."/>
            <person name="Stajich J.E."/>
            <person name="Bonito G."/>
        </authorList>
    </citation>
    <scope>NUCLEOTIDE SEQUENCE</scope>
    <source>
        <strain evidence="2">BC1065</strain>
    </source>
</reference>
<dbReference type="AlphaFoldDB" id="A0A9P6PNH5"/>
<dbReference type="Proteomes" id="UP000807716">
    <property type="component" value="Unassembled WGS sequence"/>
</dbReference>
<accession>A0A9P6PNH5</accession>
<evidence type="ECO:0000256" key="1">
    <source>
        <dbReference type="SAM" id="MobiDB-lite"/>
    </source>
</evidence>
<gene>
    <name evidence="2" type="ORF">DFQ27_000374</name>
</gene>
<evidence type="ECO:0000313" key="2">
    <source>
        <dbReference type="EMBL" id="KAG0249107.1"/>
    </source>
</evidence>
<proteinExistence type="predicted"/>
<feature type="region of interest" description="Disordered" evidence="1">
    <location>
        <begin position="1"/>
        <end position="34"/>
    </location>
</feature>